<keyword evidence="1" id="KW-0472">Membrane</keyword>
<gene>
    <name evidence="2" type="ORF">CO057_00895</name>
</gene>
<feature type="transmembrane region" description="Helical" evidence="1">
    <location>
        <begin position="44"/>
        <end position="66"/>
    </location>
</feature>
<sequence>MQTFVLGLKYFFIDLIGGIIRWPIWWYTRGLVMAGNWGIKTIKMYARMLALSVWIKNIFVPMFGFYDWQSRLISIFMRIVNIIGRSIGIIILSIGVLIAVVIYVLILPVAALAFFYQFIGGL</sequence>
<name>A0A2M8EPY8_9BACT</name>
<dbReference type="AlphaFoldDB" id="A0A2M8EPY8"/>
<feature type="transmembrane region" description="Helical" evidence="1">
    <location>
        <begin position="7"/>
        <end position="24"/>
    </location>
</feature>
<organism evidence="2 3">
    <name type="scientific">Candidatus Uhrbacteria bacterium CG_4_9_14_0_2_um_filter_41_50</name>
    <dbReference type="NCBI Taxonomy" id="1975031"/>
    <lineage>
        <taxon>Bacteria</taxon>
        <taxon>Candidatus Uhriibacteriota</taxon>
    </lineage>
</organism>
<evidence type="ECO:0000313" key="3">
    <source>
        <dbReference type="Proteomes" id="UP000230251"/>
    </source>
</evidence>
<feature type="transmembrane region" description="Helical" evidence="1">
    <location>
        <begin position="87"/>
        <end position="119"/>
    </location>
</feature>
<comment type="caution">
    <text evidence="2">The sequence shown here is derived from an EMBL/GenBank/DDBJ whole genome shotgun (WGS) entry which is preliminary data.</text>
</comment>
<protein>
    <submittedName>
        <fullName evidence="2">Uncharacterized protein</fullName>
    </submittedName>
</protein>
<keyword evidence="1" id="KW-0812">Transmembrane</keyword>
<dbReference type="Proteomes" id="UP000230251">
    <property type="component" value="Unassembled WGS sequence"/>
</dbReference>
<evidence type="ECO:0000256" key="1">
    <source>
        <dbReference type="SAM" id="Phobius"/>
    </source>
</evidence>
<keyword evidence="1" id="KW-1133">Transmembrane helix</keyword>
<dbReference type="EMBL" id="PFSI01000017">
    <property type="protein sequence ID" value="PJC24809.1"/>
    <property type="molecule type" value="Genomic_DNA"/>
</dbReference>
<accession>A0A2M8EPY8</accession>
<proteinExistence type="predicted"/>
<reference evidence="3" key="1">
    <citation type="submission" date="2017-09" db="EMBL/GenBank/DDBJ databases">
        <title>Depth-based differentiation of microbial function through sediment-hosted aquifers and enrichment of novel symbionts in the deep terrestrial subsurface.</title>
        <authorList>
            <person name="Probst A.J."/>
            <person name="Ladd B."/>
            <person name="Jarett J.K."/>
            <person name="Geller-Mcgrath D.E."/>
            <person name="Sieber C.M.K."/>
            <person name="Emerson J.B."/>
            <person name="Anantharaman K."/>
            <person name="Thomas B.C."/>
            <person name="Malmstrom R."/>
            <person name="Stieglmeier M."/>
            <person name="Klingl A."/>
            <person name="Woyke T."/>
            <person name="Ryan C.M."/>
            <person name="Banfield J.F."/>
        </authorList>
    </citation>
    <scope>NUCLEOTIDE SEQUENCE [LARGE SCALE GENOMIC DNA]</scope>
</reference>
<evidence type="ECO:0000313" key="2">
    <source>
        <dbReference type="EMBL" id="PJC24809.1"/>
    </source>
</evidence>